<keyword evidence="2" id="KW-1185">Reference proteome</keyword>
<comment type="caution">
    <text evidence="1">The sequence shown here is derived from an EMBL/GenBank/DDBJ whole genome shotgun (WGS) entry which is preliminary data.</text>
</comment>
<dbReference type="Proteomes" id="UP001183615">
    <property type="component" value="Unassembled WGS sequence"/>
</dbReference>
<protein>
    <submittedName>
        <fullName evidence="1">Uncharacterized protein</fullName>
    </submittedName>
</protein>
<reference evidence="2" key="1">
    <citation type="submission" date="2023-07" db="EMBL/GenBank/DDBJ databases">
        <title>30 novel species of actinomycetes from the DSMZ collection.</title>
        <authorList>
            <person name="Nouioui I."/>
        </authorList>
    </citation>
    <scope>NUCLEOTIDE SEQUENCE [LARGE SCALE GENOMIC DNA]</scope>
    <source>
        <strain evidence="2">DSM 41886</strain>
    </source>
</reference>
<evidence type="ECO:0000313" key="2">
    <source>
        <dbReference type="Proteomes" id="UP001183615"/>
    </source>
</evidence>
<name>A0ABU2SDK7_9ACTN</name>
<evidence type="ECO:0000313" key="1">
    <source>
        <dbReference type="EMBL" id="MDT0445785.1"/>
    </source>
</evidence>
<organism evidence="1 2">
    <name type="scientific">Streptomyces johnsoniae</name>
    <dbReference type="NCBI Taxonomy" id="3075532"/>
    <lineage>
        <taxon>Bacteria</taxon>
        <taxon>Bacillati</taxon>
        <taxon>Actinomycetota</taxon>
        <taxon>Actinomycetes</taxon>
        <taxon>Kitasatosporales</taxon>
        <taxon>Streptomycetaceae</taxon>
        <taxon>Streptomyces</taxon>
    </lineage>
</organism>
<dbReference type="EMBL" id="JAVREV010000015">
    <property type="protein sequence ID" value="MDT0445785.1"/>
    <property type="molecule type" value="Genomic_DNA"/>
</dbReference>
<accession>A0ABU2SDK7</accession>
<gene>
    <name evidence="1" type="ORF">RM779_24755</name>
</gene>
<dbReference type="RefSeq" id="WP_311619959.1">
    <property type="nucleotide sequence ID" value="NZ_JAVREV010000015.1"/>
</dbReference>
<sequence length="147" mass="15900">MRAHAELAQVWPRDGRLRLVGALHGHDPVGSAAAPWTLLLVLRNVPEHVLRYPAPLDGPAFDVALPAADLAPEGVALPACWDLYFSQEPASGARERLRVGRMLDDIEGKKKIMVFPGQSVAFGDGTALVKPYYTIKDNLSVEVTPAP</sequence>
<proteinExistence type="predicted"/>